<keyword evidence="4 7" id="KW-0238">DNA-binding</keyword>
<dbReference type="GO" id="GO:0006355">
    <property type="term" value="P:regulation of DNA-templated transcription"/>
    <property type="evidence" value="ECO:0007669"/>
    <property type="project" value="InterPro"/>
</dbReference>
<dbReference type="PATRIC" id="fig|1705561.3.peg.2424"/>
<sequence>MTIEGTGILVVEDDVKIRKLIVLYLEKEGYEVYEAGDGEEALDAFKKYDPCLVILDLMLPKISGEEVCKSIRADLKEEIPIIMLTAKVEEHSRIEGLKSGADDYVTKPFSPGELVARVESILRRTGQRCSKLTYRGVTIKQLRGEVHYKGETIQLTQHEFRLLYFLMVHPNQILTREQIIDELYPNNEKAVTERSIDVHIGRLREKLMWDGDNELIETIRGMGYRFVAFQK</sequence>
<dbReference type="Gene3D" id="1.10.10.10">
    <property type="entry name" value="Winged helix-like DNA-binding domain superfamily/Winged helix DNA-binding domain"/>
    <property type="match status" value="1"/>
</dbReference>
<comment type="caution">
    <text evidence="10">The sequence shown here is derived from an EMBL/GenBank/DDBJ whole genome shotgun (WGS) entry which is preliminary data.</text>
</comment>
<dbReference type="RefSeq" id="WP_053781140.1">
    <property type="nucleotide sequence ID" value="NZ_LITU01000055.1"/>
</dbReference>
<dbReference type="SMART" id="SM00448">
    <property type="entry name" value="REC"/>
    <property type="match status" value="1"/>
</dbReference>
<feature type="modified residue" description="4-aspartylphosphate" evidence="6">
    <location>
        <position position="56"/>
    </location>
</feature>
<feature type="DNA-binding region" description="OmpR/PhoB-type" evidence="7">
    <location>
        <begin position="129"/>
        <end position="228"/>
    </location>
</feature>
<feature type="domain" description="Response regulatory" evidence="8">
    <location>
        <begin position="7"/>
        <end position="122"/>
    </location>
</feature>
<dbReference type="GO" id="GO:0000976">
    <property type="term" value="F:transcription cis-regulatory region binding"/>
    <property type="evidence" value="ECO:0007669"/>
    <property type="project" value="TreeGrafter"/>
</dbReference>
<dbReference type="SUPFAM" id="SSF52172">
    <property type="entry name" value="CheY-like"/>
    <property type="match status" value="1"/>
</dbReference>
<keyword evidence="3" id="KW-0805">Transcription regulation</keyword>
<dbReference type="Gene3D" id="6.10.250.690">
    <property type="match status" value="1"/>
</dbReference>
<dbReference type="Pfam" id="PF00072">
    <property type="entry name" value="Response_reg"/>
    <property type="match status" value="1"/>
</dbReference>
<dbReference type="InterPro" id="IPR001867">
    <property type="entry name" value="OmpR/PhoB-type_DNA-bd"/>
</dbReference>
<dbReference type="FunFam" id="3.40.50.2300:FF:000001">
    <property type="entry name" value="DNA-binding response regulator PhoB"/>
    <property type="match status" value="1"/>
</dbReference>
<gene>
    <name evidence="10" type="ORF">AMS66_12625</name>
</gene>
<dbReference type="PANTHER" id="PTHR48111">
    <property type="entry name" value="REGULATOR OF RPOS"/>
    <property type="match status" value="1"/>
</dbReference>
<evidence type="ECO:0000313" key="10">
    <source>
        <dbReference type="EMBL" id="KOY16199.1"/>
    </source>
</evidence>
<dbReference type="InterPro" id="IPR036388">
    <property type="entry name" value="WH-like_DNA-bd_sf"/>
</dbReference>
<evidence type="ECO:0000259" key="9">
    <source>
        <dbReference type="PROSITE" id="PS51755"/>
    </source>
</evidence>
<dbReference type="GO" id="GO:0005829">
    <property type="term" value="C:cytosol"/>
    <property type="evidence" value="ECO:0007669"/>
    <property type="project" value="TreeGrafter"/>
</dbReference>
<dbReference type="InterPro" id="IPR001789">
    <property type="entry name" value="Sig_transdc_resp-reg_receiver"/>
</dbReference>
<organism evidence="10 11">
    <name type="scientific">Paenibacillus xylanivorans</name>
    <dbReference type="NCBI Taxonomy" id="1705561"/>
    <lineage>
        <taxon>Bacteria</taxon>
        <taxon>Bacillati</taxon>
        <taxon>Bacillota</taxon>
        <taxon>Bacilli</taxon>
        <taxon>Bacillales</taxon>
        <taxon>Paenibacillaceae</taxon>
        <taxon>Paenibacillus</taxon>
    </lineage>
</organism>
<accession>A0A0M9BPK4</accession>
<reference evidence="10 11" key="1">
    <citation type="submission" date="2015-08" db="EMBL/GenBank/DDBJ databases">
        <title>Draft genome sequence of cellulolytic and xylanolytic Paenibacillus sp. A59, isolated from a decaying forest soil from Patagonia, Argentina.</title>
        <authorList>
            <person name="Ghio S."/>
            <person name="Caceres A.M."/>
            <person name="Talia P."/>
            <person name="Grasso D."/>
            <person name="Campos E."/>
        </authorList>
    </citation>
    <scope>NUCLEOTIDE SEQUENCE [LARGE SCALE GENOMIC DNA]</scope>
    <source>
        <strain evidence="10 11">A59</strain>
    </source>
</reference>
<evidence type="ECO:0000256" key="5">
    <source>
        <dbReference type="ARBA" id="ARBA00023163"/>
    </source>
</evidence>
<dbReference type="OrthoDB" id="2578266at2"/>
<dbReference type="InterPro" id="IPR011006">
    <property type="entry name" value="CheY-like_superfamily"/>
</dbReference>
<dbReference type="AlphaFoldDB" id="A0A0M9BPK4"/>
<dbReference type="CDD" id="cd17574">
    <property type="entry name" value="REC_OmpR"/>
    <property type="match status" value="1"/>
</dbReference>
<evidence type="ECO:0000256" key="7">
    <source>
        <dbReference type="PROSITE-ProRule" id="PRU01091"/>
    </source>
</evidence>
<evidence type="ECO:0000256" key="3">
    <source>
        <dbReference type="ARBA" id="ARBA00023015"/>
    </source>
</evidence>
<dbReference type="Gene3D" id="3.40.50.2300">
    <property type="match status" value="1"/>
</dbReference>
<proteinExistence type="predicted"/>
<keyword evidence="11" id="KW-1185">Reference proteome</keyword>
<dbReference type="PROSITE" id="PS51755">
    <property type="entry name" value="OMPR_PHOB"/>
    <property type="match status" value="1"/>
</dbReference>
<protein>
    <submittedName>
        <fullName evidence="10">Transcriptional regulator</fullName>
    </submittedName>
</protein>
<evidence type="ECO:0000256" key="2">
    <source>
        <dbReference type="ARBA" id="ARBA00023012"/>
    </source>
</evidence>
<dbReference type="Pfam" id="PF00486">
    <property type="entry name" value="Trans_reg_C"/>
    <property type="match status" value="1"/>
</dbReference>
<evidence type="ECO:0000259" key="8">
    <source>
        <dbReference type="PROSITE" id="PS50110"/>
    </source>
</evidence>
<evidence type="ECO:0000256" key="1">
    <source>
        <dbReference type="ARBA" id="ARBA00022553"/>
    </source>
</evidence>
<dbReference type="InterPro" id="IPR039420">
    <property type="entry name" value="WalR-like"/>
</dbReference>
<dbReference type="PANTHER" id="PTHR48111:SF1">
    <property type="entry name" value="TWO-COMPONENT RESPONSE REGULATOR ORR33"/>
    <property type="match status" value="1"/>
</dbReference>
<dbReference type="PROSITE" id="PS50110">
    <property type="entry name" value="RESPONSE_REGULATORY"/>
    <property type="match status" value="1"/>
</dbReference>
<name>A0A0M9BPK4_9BACL</name>
<dbReference type="GO" id="GO:0032993">
    <property type="term" value="C:protein-DNA complex"/>
    <property type="evidence" value="ECO:0007669"/>
    <property type="project" value="TreeGrafter"/>
</dbReference>
<dbReference type="SMART" id="SM00862">
    <property type="entry name" value="Trans_reg_C"/>
    <property type="match status" value="1"/>
</dbReference>
<evidence type="ECO:0000256" key="6">
    <source>
        <dbReference type="PROSITE-ProRule" id="PRU00169"/>
    </source>
</evidence>
<keyword evidence="5" id="KW-0804">Transcription</keyword>
<dbReference type="EMBL" id="LITU01000055">
    <property type="protein sequence ID" value="KOY16199.1"/>
    <property type="molecule type" value="Genomic_DNA"/>
</dbReference>
<keyword evidence="1 6" id="KW-0597">Phosphoprotein</keyword>
<dbReference type="CDD" id="cd00383">
    <property type="entry name" value="trans_reg_C"/>
    <property type="match status" value="1"/>
</dbReference>
<keyword evidence="2" id="KW-0902">Two-component regulatory system</keyword>
<dbReference type="Proteomes" id="UP000037688">
    <property type="component" value="Unassembled WGS sequence"/>
</dbReference>
<feature type="domain" description="OmpR/PhoB-type" evidence="9">
    <location>
        <begin position="129"/>
        <end position="228"/>
    </location>
</feature>
<evidence type="ECO:0000313" key="11">
    <source>
        <dbReference type="Proteomes" id="UP000037688"/>
    </source>
</evidence>
<evidence type="ECO:0000256" key="4">
    <source>
        <dbReference type="ARBA" id="ARBA00023125"/>
    </source>
</evidence>
<dbReference type="GO" id="GO:0000156">
    <property type="term" value="F:phosphorelay response regulator activity"/>
    <property type="evidence" value="ECO:0007669"/>
    <property type="project" value="TreeGrafter"/>
</dbReference>